<reference evidence="2" key="1">
    <citation type="submission" date="2018-06" db="EMBL/GenBank/DDBJ databases">
        <authorList>
            <person name="Zhirakovskaya E."/>
        </authorList>
    </citation>
    <scope>NUCLEOTIDE SEQUENCE</scope>
</reference>
<dbReference type="EMBL" id="UOEO01000052">
    <property type="protein sequence ID" value="VAW16504.1"/>
    <property type="molecule type" value="Genomic_DNA"/>
</dbReference>
<sequence length="115" mass="12665">MSGNIAHDHGDKVFVFSETITPIAERADDVLSISLKSSEALAGQPGLIQSMVTRSEKKGGEICTTTIWKSKQDFQNFMKSDEVAALLKSDDMVNIKAWISEYKMLMSDLVAGWHG</sequence>
<evidence type="ECO:0000259" key="1">
    <source>
        <dbReference type="Pfam" id="PF03992"/>
    </source>
</evidence>
<dbReference type="SUPFAM" id="SSF54909">
    <property type="entry name" value="Dimeric alpha+beta barrel"/>
    <property type="match status" value="1"/>
</dbReference>
<name>A0A3B0U6V5_9ZZZZ</name>
<gene>
    <name evidence="2" type="ORF">MNBD_ALPHA12-765</name>
</gene>
<evidence type="ECO:0000313" key="2">
    <source>
        <dbReference type="EMBL" id="VAW16504.1"/>
    </source>
</evidence>
<dbReference type="InterPro" id="IPR007138">
    <property type="entry name" value="ABM_dom"/>
</dbReference>
<dbReference type="Gene3D" id="3.30.70.100">
    <property type="match status" value="1"/>
</dbReference>
<dbReference type="AlphaFoldDB" id="A0A3B0U6V5"/>
<accession>A0A3B0U6V5</accession>
<organism evidence="2">
    <name type="scientific">hydrothermal vent metagenome</name>
    <dbReference type="NCBI Taxonomy" id="652676"/>
    <lineage>
        <taxon>unclassified sequences</taxon>
        <taxon>metagenomes</taxon>
        <taxon>ecological metagenomes</taxon>
    </lineage>
</organism>
<proteinExistence type="predicted"/>
<feature type="domain" description="ABM" evidence="1">
    <location>
        <begin position="19"/>
        <end position="86"/>
    </location>
</feature>
<protein>
    <recommendedName>
        <fullName evidence="1">ABM domain-containing protein</fullName>
    </recommendedName>
</protein>
<dbReference type="Pfam" id="PF03992">
    <property type="entry name" value="ABM"/>
    <property type="match status" value="1"/>
</dbReference>
<dbReference type="InterPro" id="IPR011008">
    <property type="entry name" value="Dimeric_a/b-barrel"/>
</dbReference>